<dbReference type="EMBL" id="JAIZAY010000001">
    <property type="protein sequence ID" value="KAJ8050954.1"/>
    <property type="molecule type" value="Genomic_DNA"/>
</dbReference>
<sequence length="93" mass="10772">MAASNSFDNTKVVSQEFMQYLSGEISKEWKELGRYLNLTDAQLNHIEADNPSHSKERIYQMLLLWKQSNGYKATYKVLNDALSKADRSDLVKR</sequence>
<dbReference type="SMART" id="SM00005">
    <property type="entry name" value="DEATH"/>
    <property type="match status" value="1"/>
</dbReference>
<dbReference type="SUPFAM" id="SSF47986">
    <property type="entry name" value="DEATH domain"/>
    <property type="match status" value="1"/>
</dbReference>
<evidence type="ECO:0000259" key="1">
    <source>
        <dbReference type="PROSITE" id="PS50017"/>
    </source>
</evidence>
<dbReference type="InterPro" id="IPR000488">
    <property type="entry name" value="Death_dom"/>
</dbReference>
<dbReference type="PROSITE" id="PS50017">
    <property type="entry name" value="DEATH_DOMAIN"/>
    <property type="match status" value="1"/>
</dbReference>
<dbReference type="OrthoDB" id="10031931at2759"/>
<dbReference type="InterPro" id="IPR011029">
    <property type="entry name" value="DEATH-like_dom_sf"/>
</dbReference>
<dbReference type="PANTHER" id="PTHR15077:SF12">
    <property type="entry name" value="DEATH DOMAIN-CONTAINING PROTEIN"/>
    <property type="match status" value="1"/>
</dbReference>
<comment type="caution">
    <text evidence="2">The sequence shown here is derived from an EMBL/GenBank/DDBJ whole genome shotgun (WGS) entry which is preliminary data.</text>
</comment>
<proteinExistence type="predicted"/>
<accession>A0A9Q1HKR9</accession>
<reference evidence="2" key="1">
    <citation type="submission" date="2021-10" db="EMBL/GenBank/DDBJ databases">
        <title>Tropical sea cucumber genome reveals ecological adaptation and Cuvierian tubules defense mechanism.</title>
        <authorList>
            <person name="Chen T."/>
        </authorList>
    </citation>
    <scope>NUCLEOTIDE SEQUENCE</scope>
    <source>
        <strain evidence="2">Nanhai2018</strain>
        <tissue evidence="2">Muscle</tissue>
    </source>
</reference>
<evidence type="ECO:0000313" key="2">
    <source>
        <dbReference type="EMBL" id="KAJ8050954.1"/>
    </source>
</evidence>
<gene>
    <name evidence="2" type="ORF">HOLleu_04344</name>
</gene>
<organism evidence="2 3">
    <name type="scientific">Holothuria leucospilota</name>
    <name type="common">Black long sea cucumber</name>
    <name type="synonym">Mertensiothuria leucospilota</name>
    <dbReference type="NCBI Taxonomy" id="206669"/>
    <lineage>
        <taxon>Eukaryota</taxon>
        <taxon>Metazoa</taxon>
        <taxon>Echinodermata</taxon>
        <taxon>Eleutherozoa</taxon>
        <taxon>Echinozoa</taxon>
        <taxon>Holothuroidea</taxon>
        <taxon>Aspidochirotacea</taxon>
        <taxon>Aspidochirotida</taxon>
        <taxon>Holothuriidae</taxon>
        <taxon>Holothuria</taxon>
    </lineage>
</organism>
<dbReference type="PANTHER" id="PTHR15077">
    <property type="entry name" value="FAS-ASSOCIATING DEATH DOMAIN-CONTAINING PROTEIN FADD"/>
    <property type="match status" value="1"/>
</dbReference>
<dbReference type="CDD" id="cd01670">
    <property type="entry name" value="Death"/>
    <property type="match status" value="1"/>
</dbReference>
<dbReference type="Pfam" id="PF00531">
    <property type="entry name" value="Death"/>
    <property type="match status" value="1"/>
</dbReference>
<evidence type="ECO:0000313" key="3">
    <source>
        <dbReference type="Proteomes" id="UP001152320"/>
    </source>
</evidence>
<dbReference type="AlphaFoldDB" id="A0A9Q1HKR9"/>
<name>A0A9Q1HKR9_HOLLE</name>
<keyword evidence="3" id="KW-1185">Reference proteome</keyword>
<protein>
    <submittedName>
        <fullName evidence="2">Ankyrin-2</fullName>
    </submittedName>
</protein>
<dbReference type="Proteomes" id="UP001152320">
    <property type="component" value="Chromosome 1"/>
</dbReference>
<feature type="domain" description="Death" evidence="1">
    <location>
        <begin position="14"/>
        <end position="93"/>
    </location>
</feature>
<dbReference type="GO" id="GO:0007165">
    <property type="term" value="P:signal transduction"/>
    <property type="evidence" value="ECO:0007669"/>
    <property type="project" value="InterPro"/>
</dbReference>
<dbReference type="InterPro" id="IPR016729">
    <property type="entry name" value="FADD"/>
</dbReference>
<dbReference type="Gene3D" id="1.10.533.10">
    <property type="entry name" value="Death Domain, Fas"/>
    <property type="match status" value="1"/>
</dbReference>